<dbReference type="EMBL" id="CP045652">
    <property type="protein sequence ID" value="QGA27147.1"/>
    <property type="molecule type" value="Genomic_DNA"/>
</dbReference>
<dbReference type="Pfam" id="PF11127">
    <property type="entry name" value="YgaP-like_TM"/>
    <property type="match status" value="1"/>
</dbReference>
<feature type="domain" description="Inner membrane protein YgaP-like transmembrane" evidence="2">
    <location>
        <begin position="1"/>
        <end position="66"/>
    </location>
</feature>
<keyword evidence="1" id="KW-0812">Transmembrane</keyword>
<organism evidence="3 4">
    <name type="scientific">Sphingobacterium zhuxiongii</name>
    <dbReference type="NCBI Taxonomy" id="2662364"/>
    <lineage>
        <taxon>Bacteria</taxon>
        <taxon>Pseudomonadati</taxon>
        <taxon>Bacteroidota</taxon>
        <taxon>Sphingobacteriia</taxon>
        <taxon>Sphingobacteriales</taxon>
        <taxon>Sphingobacteriaceae</taxon>
        <taxon>Sphingobacterium</taxon>
    </lineage>
</organism>
<evidence type="ECO:0000313" key="4">
    <source>
        <dbReference type="Proteomes" id="UP000326921"/>
    </source>
</evidence>
<keyword evidence="4" id="KW-1185">Reference proteome</keyword>
<dbReference type="Proteomes" id="UP000326921">
    <property type="component" value="Chromosome"/>
</dbReference>
<dbReference type="AlphaFoldDB" id="A0A5Q0QAJ7"/>
<feature type="transmembrane region" description="Helical" evidence="1">
    <location>
        <begin position="12"/>
        <end position="29"/>
    </location>
</feature>
<dbReference type="KEGG" id="sphe:GFH32_12830"/>
<dbReference type="RefSeq" id="WP_153511988.1">
    <property type="nucleotide sequence ID" value="NZ_CP045652.1"/>
</dbReference>
<dbReference type="InterPro" id="IPR021309">
    <property type="entry name" value="YgaP-like_TM"/>
</dbReference>
<proteinExistence type="predicted"/>
<keyword evidence="1" id="KW-1133">Transmembrane helix</keyword>
<evidence type="ECO:0000259" key="2">
    <source>
        <dbReference type="Pfam" id="PF11127"/>
    </source>
</evidence>
<feature type="transmembrane region" description="Helical" evidence="1">
    <location>
        <begin position="35"/>
        <end position="59"/>
    </location>
</feature>
<sequence length="78" mass="8633">MRQNLGTIDRGIRVFAALAIAILFFSETISGTIGIVLMIFAGVMILTSLMGYCPLYSLLGISTYKNKNQNPYQQKLDN</sequence>
<keyword evidence="1" id="KW-0472">Membrane</keyword>
<evidence type="ECO:0000313" key="3">
    <source>
        <dbReference type="EMBL" id="QGA27147.1"/>
    </source>
</evidence>
<protein>
    <submittedName>
        <fullName evidence="3">DUF2892 domain-containing protein</fullName>
    </submittedName>
</protein>
<reference evidence="3 4" key="1">
    <citation type="submission" date="2019-10" db="EMBL/GenBank/DDBJ databases">
        <authorList>
            <person name="Dong K."/>
        </authorList>
    </citation>
    <scope>NUCLEOTIDE SEQUENCE [LARGE SCALE GENOMIC DNA]</scope>
    <source>
        <strain evidence="4">dk4302</strain>
    </source>
</reference>
<gene>
    <name evidence="3" type="ORF">GFH32_12830</name>
</gene>
<evidence type="ECO:0000256" key="1">
    <source>
        <dbReference type="SAM" id="Phobius"/>
    </source>
</evidence>
<name>A0A5Q0QAJ7_9SPHI</name>
<accession>A0A5Q0QAJ7</accession>